<proteinExistence type="predicted"/>
<sequence>MSQTHEKIFDFEEGKYLHLWPLPEVAGINQDYDADENYPGFFLIGTYGIGEACAIETETGNIYTIPFIGDIPDNATYIGSTLEDLLVYLQDPW</sequence>
<gene>
    <name evidence="1" type="ORF">J0X19_13900</name>
</gene>
<reference evidence="1" key="1">
    <citation type="submission" date="2021-03" db="EMBL/GenBank/DDBJ databases">
        <authorList>
            <person name="Kim M.K."/>
        </authorList>
    </citation>
    <scope>NUCLEOTIDE SEQUENCE</scope>
    <source>
        <strain evidence="1">BT186</strain>
    </source>
</reference>
<dbReference type="InterPro" id="IPR037883">
    <property type="entry name" value="Knr4/Smi1-like_sf"/>
</dbReference>
<accession>A0A939F065</accession>
<name>A0A939F065_9BACT</name>
<organism evidence="1 2">
    <name type="scientific">Hymenobacter telluris</name>
    <dbReference type="NCBI Taxonomy" id="2816474"/>
    <lineage>
        <taxon>Bacteria</taxon>
        <taxon>Pseudomonadati</taxon>
        <taxon>Bacteroidota</taxon>
        <taxon>Cytophagia</taxon>
        <taxon>Cytophagales</taxon>
        <taxon>Hymenobacteraceae</taxon>
        <taxon>Hymenobacter</taxon>
    </lineage>
</organism>
<dbReference type="Proteomes" id="UP000664144">
    <property type="component" value="Unassembled WGS sequence"/>
</dbReference>
<evidence type="ECO:0008006" key="3">
    <source>
        <dbReference type="Google" id="ProtNLM"/>
    </source>
</evidence>
<comment type="caution">
    <text evidence="1">The sequence shown here is derived from an EMBL/GenBank/DDBJ whole genome shotgun (WGS) entry which is preliminary data.</text>
</comment>
<evidence type="ECO:0000313" key="2">
    <source>
        <dbReference type="Proteomes" id="UP000664144"/>
    </source>
</evidence>
<protein>
    <recommendedName>
        <fullName evidence="3">SMI1/KNR4 family protein</fullName>
    </recommendedName>
</protein>
<dbReference type="EMBL" id="JAFLQZ010000008">
    <property type="protein sequence ID" value="MBO0359048.1"/>
    <property type="molecule type" value="Genomic_DNA"/>
</dbReference>
<keyword evidence="2" id="KW-1185">Reference proteome</keyword>
<dbReference type="Gene3D" id="3.40.1580.10">
    <property type="entry name" value="SMI1/KNR4-like"/>
    <property type="match status" value="1"/>
</dbReference>
<evidence type="ECO:0000313" key="1">
    <source>
        <dbReference type="EMBL" id="MBO0359048.1"/>
    </source>
</evidence>
<dbReference type="AlphaFoldDB" id="A0A939F065"/>